<feature type="binding site" evidence="5">
    <location>
        <position position="332"/>
    </location>
    <ligand>
        <name>FAD</name>
        <dbReference type="ChEBI" id="CHEBI:57692"/>
    </ligand>
</feature>
<feature type="binding site" evidence="5">
    <location>
        <position position="90"/>
    </location>
    <ligand>
        <name>FAD</name>
        <dbReference type="ChEBI" id="CHEBI:57692"/>
    </ligand>
</feature>
<evidence type="ECO:0000313" key="8">
    <source>
        <dbReference type="Proteomes" id="UP001301152"/>
    </source>
</evidence>
<proteinExistence type="inferred from homology"/>
<keyword evidence="4 5" id="KW-0560">Oxidoreductase</keyword>
<comment type="cofactor">
    <cofactor evidence="5">
        <name>FAD</name>
        <dbReference type="ChEBI" id="CHEBI:57692"/>
    </cofactor>
    <text evidence="5">Binds 1 FAD per subunit.</text>
</comment>
<protein>
    <recommendedName>
        <fullName evidence="5">Ferredoxin--NADP reductase</fullName>
        <shortName evidence="5">FNR</shortName>
        <shortName evidence="5">Fd-NADP(+) reductase</shortName>
        <ecNumber evidence="5">1.18.1.2</ecNumber>
    </recommendedName>
</protein>
<accession>A0ABT3QEJ8</accession>
<dbReference type="InterPro" id="IPR023753">
    <property type="entry name" value="FAD/NAD-binding_dom"/>
</dbReference>
<comment type="caution">
    <text evidence="7">The sequence shown here is derived from an EMBL/GenBank/DDBJ whole genome shotgun (WGS) entry which is preliminary data.</text>
</comment>
<comment type="caution">
    <text evidence="5">Lacks conserved residue(s) required for the propagation of feature annotation.</text>
</comment>
<evidence type="ECO:0000256" key="2">
    <source>
        <dbReference type="ARBA" id="ARBA00022827"/>
    </source>
</evidence>
<dbReference type="InterPro" id="IPR036188">
    <property type="entry name" value="FAD/NAD-bd_sf"/>
</dbReference>
<dbReference type="PRINTS" id="PR00469">
    <property type="entry name" value="PNDRDTASEII"/>
</dbReference>
<dbReference type="EMBL" id="JAPIUZ010000003">
    <property type="protein sequence ID" value="MCX2563718.1"/>
    <property type="molecule type" value="Genomic_DNA"/>
</dbReference>
<dbReference type="PRINTS" id="PR00368">
    <property type="entry name" value="FADPNR"/>
</dbReference>
<name>A0ABT3QEJ8_9PROT</name>
<dbReference type="HAMAP" id="MF_01685">
    <property type="entry name" value="FENR2"/>
    <property type="match status" value="1"/>
</dbReference>
<sequence>MADTPVETDVVIIGAGPAGLFAAFQCAMLRLNCLLIDVLPEVGGQCIALYPEKPIYDIPACPAIEASQLIAQLEKQIAPFNIPRLLKHRVDDVSGNRGDFSVKTDKGTTVKAKAIIIAAGAGAFGPNRPPLEGLEHFEETGSVQYYVRRKADFANRNIVIAGGGDSALDWALALKDNAKKLYLVHRRDRFRGAPESLRLLDDAVAAGQIEKITPYQLHALHGENGKLSAVEVIDLDGTTRKLEADTLLPFFGLATDLGPIATWDIQTARSVIPVRPSDCETSRAGIFAIGDIASYPGKLKLILQSFSEAAMATHAIHPIVHPDQALHFEHSTTRGVPATA</sequence>
<keyword evidence="2 5" id="KW-0274">FAD</keyword>
<dbReference type="Gene3D" id="3.50.50.60">
    <property type="entry name" value="FAD/NAD(P)-binding domain"/>
    <property type="match status" value="2"/>
</dbReference>
<organism evidence="7 8">
    <name type="scientific">Acetobacter thailandicus</name>
    <dbReference type="NCBI Taxonomy" id="1502842"/>
    <lineage>
        <taxon>Bacteria</taxon>
        <taxon>Pseudomonadati</taxon>
        <taxon>Pseudomonadota</taxon>
        <taxon>Alphaproteobacteria</taxon>
        <taxon>Acetobacterales</taxon>
        <taxon>Acetobacteraceae</taxon>
        <taxon>Acetobacter</taxon>
    </lineage>
</organism>
<dbReference type="Proteomes" id="UP001301152">
    <property type="component" value="Unassembled WGS sequence"/>
</dbReference>
<dbReference type="InterPro" id="IPR050097">
    <property type="entry name" value="Ferredoxin-NADP_redctase_2"/>
</dbReference>
<evidence type="ECO:0000256" key="1">
    <source>
        <dbReference type="ARBA" id="ARBA00022630"/>
    </source>
</evidence>
<evidence type="ECO:0000256" key="5">
    <source>
        <dbReference type="HAMAP-Rule" id="MF_01685"/>
    </source>
</evidence>
<dbReference type="RefSeq" id="WP_173559661.1">
    <property type="nucleotide sequence ID" value="NZ_JAERKX010000003.1"/>
</dbReference>
<reference evidence="7 8" key="1">
    <citation type="submission" date="2022-11" db="EMBL/GenBank/DDBJ databases">
        <title>Genome sequencing of Acetobacter type strain.</title>
        <authorList>
            <person name="Heo J."/>
            <person name="Lee D."/>
            <person name="Han B.-H."/>
            <person name="Hong S.-B."/>
            <person name="Kwon S.-W."/>
        </authorList>
    </citation>
    <scope>NUCLEOTIDE SEQUENCE [LARGE SCALE GENOMIC DNA]</scope>
    <source>
        <strain evidence="7 8">KACC 21253</strain>
    </source>
</reference>
<comment type="similarity">
    <text evidence="5">Belongs to the ferredoxin--NADP reductase type 2 family.</text>
</comment>
<dbReference type="PANTHER" id="PTHR48105">
    <property type="entry name" value="THIOREDOXIN REDUCTASE 1-RELATED-RELATED"/>
    <property type="match status" value="1"/>
</dbReference>
<evidence type="ECO:0000259" key="6">
    <source>
        <dbReference type="Pfam" id="PF07992"/>
    </source>
</evidence>
<keyword evidence="8" id="KW-1185">Reference proteome</keyword>
<dbReference type="SUPFAM" id="SSF51905">
    <property type="entry name" value="FAD/NAD(P)-binding domain"/>
    <property type="match status" value="1"/>
</dbReference>
<feature type="binding site" evidence="5">
    <location>
        <position position="45"/>
    </location>
    <ligand>
        <name>FAD</name>
        <dbReference type="ChEBI" id="CHEBI:57692"/>
    </ligand>
</feature>
<comment type="subunit">
    <text evidence="5">Homodimer.</text>
</comment>
<evidence type="ECO:0000313" key="7">
    <source>
        <dbReference type="EMBL" id="MCX2563718.1"/>
    </source>
</evidence>
<keyword evidence="1 5" id="KW-0285">Flavoprotein</keyword>
<feature type="binding site" evidence="5">
    <location>
        <position position="291"/>
    </location>
    <ligand>
        <name>FAD</name>
        <dbReference type="ChEBI" id="CHEBI:57692"/>
    </ligand>
</feature>
<feature type="binding site" evidence="5">
    <location>
        <position position="124"/>
    </location>
    <ligand>
        <name>FAD</name>
        <dbReference type="ChEBI" id="CHEBI:57692"/>
    </ligand>
</feature>
<feature type="binding site" evidence="5">
    <location>
        <position position="37"/>
    </location>
    <ligand>
        <name>FAD</name>
        <dbReference type="ChEBI" id="CHEBI:57692"/>
    </ligand>
</feature>
<comment type="catalytic activity">
    <reaction evidence="5">
        <text>2 reduced [2Fe-2S]-[ferredoxin] + NADP(+) + H(+) = 2 oxidized [2Fe-2S]-[ferredoxin] + NADPH</text>
        <dbReference type="Rhea" id="RHEA:20125"/>
        <dbReference type="Rhea" id="RHEA-COMP:10000"/>
        <dbReference type="Rhea" id="RHEA-COMP:10001"/>
        <dbReference type="ChEBI" id="CHEBI:15378"/>
        <dbReference type="ChEBI" id="CHEBI:33737"/>
        <dbReference type="ChEBI" id="CHEBI:33738"/>
        <dbReference type="ChEBI" id="CHEBI:57783"/>
        <dbReference type="ChEBI" id="CHEBI:58349"/>
        <dbReference type="EC" id="1.18.1.2"/>
    </reaction>
</comment>
<keyword evidence="3 5" id="KW-0521">NADP</keyword>
<feature type="domain" description="FAD/NAD(P)-binding" evidence="6">
    <location>
        <begin position="9"/>
        <end position="300"/>
    </location>
</feature>
<feature type="binding site" evidence="5">
    <location>
        <position position="50"/>
    </location>
    <ligand>
        <name>FAD</name>
        <dbReference type="ChEBI" id="CHEBI:57692"/>
    </ligand>
</feature>
<dbReference type="InterPro" id="IPR022890">
    <property type="entry name" value="Fd--NADP_Rdtase_type_2"/>
</dbReference>
<evidence type="ECO:0000256" key="4">
    <source>
        <dbReference type="ARBA" id="ARBA00023002"/>
    </source>
</evidence>
<dbReference type="Pfam" id="PF07992">
    <property type="entry name" value="Pyr_redox_2"/>
    <property type="match status" value="1"/>
</dbReference>
<evidence type="ECO:0000256" key="3">
    <source>
        <dbReference type="ARBA" id="ARBA00022857"/>
    </source>
</evidence>
<gene>
    <name evidence="7" type="ORF">OQ497_07090</name>
</gene>
<dbReference type="EC" id="1.18.1.2" evidence="5"/>